<feature type="domain" description="VOC" evidence="1">
    <location>
        <begin position="1"/>
        <end position="129"/>
    </location>
</feature>
<dbReference type="Gene3D" id="3.10.180.10">
    <property type="entry name" value="2,3-Dihydroxybiphenyl 1,2-Dioxygenase, domain 1"/>
    <property type="match status" value="1"/>
</dbReference>
<dbReference type="CDD" id="cd07262">
    <property type="entry name" value="VOC_like"/>
    <property type="match status" value="1"/>
</dbReference>
<proteinExistence type="predicted"/>
<dbReference type="SUPFAM" id="SSF54593">
    <property type="entry name" value="Glyoxalase/Bleomycin resistance protein/Dihydroxybiphenyl dioxygenase"/>
    <property type="match status" value="1"/>
</dbReference>
<dbReference type="InterPro" id="IPR029068">
    <property type="entry name" value="Glyas_Bleomycin-R_OHBP_Dase"/>
</dbReference>
<dbReference type="RefSeq" id="WP_378997669.1">
    <property type="nucleotide sequence ID" value="NZ_JBHSMT010000014.1"/>
</dbReference>
<dbReference type="Pfam" id="PF00903">
    <property type="entry name" value="Glyoxalase"/>
    <property type="match status" value="1"/>
</dbReference>
<dbReference type="EMBL" id="JBHSMT010000014">
    <property type="protein sequence ID" value="MFC5474567.1"/>
    <property type="molecule type" value="Genomic_DNA"/>
</dbReference>
<sequence length="132" mass="14320">MIDHTGITVADYAKSKAFYTQALGAIGYLLLLEFPASVTGNTDVAGFGEPHKPDFWLSNATAQKPAHQQTMHFAFRVSNRALVHAFYDAALKAGGQDNGAPGVRSHYHPNYYSAFVTDPDGHNIEAVCHESP</sequence>
<dbReference type="InterPro" id="IPR004360">
    <property type="entry name" value="Glyas_Fos-R_dOase_dom"/>
</dbReference>
<evidence type="ECO:0000259" key="1">
    <source>
        <dbReference type="PROSITE" id="PS51819"/>
    </source>
</evidence>
<organism evidence="2 3">
    <name type="scientific">Paraherbaspirillum soli</name>
    <dbReference type="NCBI Taxonomy" id="631222"/>
    <lineage>
        <taxon>Bacteria</taxon>
        <taxon>Pseudomonadati</taxon>
        <taxon>Pseudomonadota</taxon>
        <taxon>Betaproteobacteria</taxon>
        <taxon>Burkholderiales</taxon>
        <taxon>Oxalobacteraceae</taxon>
        <taxon>Paraherbaspirillum</taxon>
    </lineage>
</organism>
<accession>A0ABW0MBY0</accession>
<dbReference type="Proteomes" id="UP001596045">
    <property type="component" value="Unassembled WGS sequence"/>
</dbReference>
<name>A0ABW0MBY0_9BURK</name>
<gene>
    <name evidence="2" type="ORF">ACFPM8_11425</name>
</gene>
<reference evidence="3" key="1">
    <citation type="journal article" date="2019" name="Int. J. Syst. Evol. Microbiol.">
        <title>The Global Catalogue of Microorganisms (GCM) 10K type strain sequencing project: providing services to taxonomists for standard genome sequencing and annotation.</title>
        <authorList>
            <consortium name="The Broad Institute Genomics Platform"/>
            <consortium name="The Broad Institute Genome Sequencing Center for Infectious Disease"/>
            <person name="Wu L."/>
            <person name="Ma J."/>
        </authorList>
    </citation>
    <scope>NUCLEOTIDE SEQUENCE [LARGE SCALE GENOMIC DNA]</scope>
    <source>
        <strain evidence="3">JCM 17066</strain>
    </source>
</reference>
<dbReference type="PANTHER" id="PTHR35006:SF2">
    <property type="entry name" value="GLYOXALASE FAMILY PROTEIN (AFU_ORTHOLOGUE AFUA_5G14830)"/>
    <property type="match status" value="1"/>
</dbReference>
<dbReference type="PANTHER" id="PTHR35006">
    <property type="entry name" value="GLYOXALASE FAMILY PROTEIN (AFU_ORTHOLOGUE AFUA_5G14830)"/>
    <property type="match status" value="1"/>
</dbReference>
<keyword evidence="3" id="KW-1185">Reference proteome</keyword>
<protein>
    <submittedName>
        <fullName evidence="2">VOC family protein</fullName>
    </submittedName>
</protein>
<dbReference type="InterPro" id="IPR037523">
    <property type="entry name" value="VOC_core"/>
</dbReference>
<dbReference type="PROSITE" id="PS51819">
    <property type="entry name" value="VOC"/>
    <property type="match status" value="1"/>
</dbReference>
<evidence type="ECO:0000313" key="2">
    <source>
        <dbReference type="EMBL" id="MFC5474567.1"/>
    </source>
</evidence>
<comment type="caution">
    <text evidence="2">The sequence shown here is derived from an EMBL/GenBank/DDBJ whole genome shotgun (WGS) entry which is preliminary data.</text>
</comment>
<evidence type="ECO:0000313" key="3">
    <source>
        <dbReference type="Proteomes" id="UP001596045"/>
    </source>
</evidence>